<reference evidence="1" key="1">
    <citation type="submission" date="2020-04" db="EMBL/GenBank/DDBJ databases">
        <title>A chromosome-scale assembly and high-density genetic map of the yellow drum (Nibea albiflora) genome.</title>
        <authorList>
            <person name="Xu D."/>
            <person name="Zhang W."/>
            <person name="Chen R."/>
            <person name="Tan P."/>
            <person name="Wang L."/>
            <person name="Song H."/>
            <person name="Tian L."/>
            <person name="Zhu Q."/>
            <person name="Wang B."/>
        </authorList>
    </citation>
    <scope>NUCLEOTIDE SEQUENCE</scope>
    <source>
        <strain evidence="1">ZJHYS-2018</strain>
    </source>
</reference>
<feature type="non-terminal residue" evidence="1">
    <location>
        <position position="500"/>
    </location>
</feature>
<organism evidence="1 2">
    <name type="scientific">Nibea albiflora</name>
    <name type="common">Yellow drum</name>
    <name type="synonym">Corvina albiflora</name>
    <dbReference type="NCBI Taxonomy" id="240163"/>
    <lineage>
        <taxon>Eukaryota</taxon>
        <taxon>Metazoa</taxon>
        <taxon>Chordata</taxon>
        <taxon>Craniata</taxon>
        <taxon>Vertebrata</taxon>
        <taxon>Euteleostomi</taxon>
        <taxon>Actinopterygii</taxon>
        <taxon>Neopterygii</taxon>
        <taxon>Teleostei</taxon>
        <taxon>Neoteleostei</taxon>
        <taxon>Acanthomorphata</taxon>
        <taxon>Eupercaria</taxon>
        <taxon>Sciaenidae</taxon>
        <taxon>Nibea</taxon>
    </lineage>
</organism>
<keyword evidence="2" id="KW-1185">Reference proteome</keyword>
<sequence length="500" mass="55255">MDPAVLLFFSAVFLLYSCEAKGSTVTSVIVQTGTDLLLDVKESVTLNEDNLFTWKYNGTINIVRVYGHNQPTIKKKGAKVFGNFSLLLKNVQQKDSGMYRAQISADQDRTVAEYEVTVQDPVSAVNLMVNCSSALNFTVTCSTVDSHISSTFRCDNKTCSRESSTTTDPSSIDVYLDQGFIFCNHSNHVSWEHKKEEIKSVCEPPPDSSAVTSVFVQTGTDLLLDVKEPVTLTEDNLFTWRHNGTINIVRVYGHNKPSIKKKGAEVFGNYSLLLKNVQQKDSGMYKAVIAAEEDKTVAEYEVTVQDPVSAVNLTVNCSSALNFTVTCSTVDSHISSTFRCDNKTCSRESSTTTDPPSIDVHLDQGFIICNHSNHMDYGKPVHEVPQVSSDFFAVTPVFVKKGDDLLLNVTEADVPKDFSMVAWKFRVDVLVTFAPDGKPKVYDDYIGRVETSVNKFSVKLKNLQEADSGVYTAQVTAKKQIPLAEYNVTVQGMSANMNTD</sequence>
<gene>
    <name evidence="1" type="ORF">GBF38_016019</name>
</gene>
<accession>A0ACB7FH33</accession>
<name>A0ACB7FH33_NIBAL</name>
<dbReference type="Proteomes" id="UP000805704">
    <property type="component" value="Chromosome 10"/>
</dbReference>
<evidence type="ECO:0000313" key="1">
    <source>
        <dbReference type="EMBL" id="KAG8013829.1"/>
    </source>
</evidence>
<protein>
    <submittedName>
        <fullName evidence="1">Uncharacterized protein</fullName>
    </submittedName>
</protein>
<proteinExistence type="predicted"/>
<comment type="caution">
    <text evidence="1">The sequence shown here is derived from an EMBL/GenBank/DDBJ whole genome shotgun (WGS) entry which is preliminary data.</text>
</comment>
<dbReference type="EMBL" id="CM024798">
    <property type="protein sequence ID" value="KAG8013829.1"/>
    <property type="molecule type" value="Genomic_DNA"/>
</dbReference>
<evidence type="ECO:0000313" key="2">
    <source>
        <dbReference type="Proteomes" id="UP000805704"/>
    </source>
</evidence>